<dbReference type="InterPro" id="IPR004856">
    <property type="entry name" value="Glyco_trans_ALG6/ALG8"/>
</dbReference>
<accession>A0ABD2CMB5</accession>
<sequence>MLRWSIQVVHIFIFALIVRWCVTYHSHSGQEKPPMYGDYEAQRHWQEITLNLPIEKWYVNTTDNDLEYWGLDYPPLTAYHSLLLGYIANATNPSYVKLHKSRGISSSDHKYFMRMTVLCSDAMIFLPTMIWYVMSLQTIKTARAEYNNLFGFEKKDFILLSALIYPGIILIDHGHFQYNCVSLGFFVAAVTAILNNSFISSSFLFVLALNYKQMELYHSLPFFFYILGKCRISKTKSLLLSIYMLIYVSLIVIITFTIIWLPFLKDWNTFLHTILRLFPFNRGVFEDKVANVWCTINVLYKLRNIFTNEQLAQICLVHEKSILLVAIPVLLHFHNDPLACFWLLLISHFSMLPLYIKDNLYLAYFATTIFYFVSITWMWSDLFVCTNVFDKREKKSCKAKPNNQKTSKYKLNCNKFFFDFVFNLEYYYGYNFITKILFYSSLLGILILSFCIRYLKPPEKYPDLFALLISIYSCIHFFIFFLYFCYKQFIFIDNNSTTKLKIH</sequence>
<evidence type="ECO:0000313" key="12">
    <source>
        <dbReference type="Proteomes" id="UP001607303"/>
    </source>
</evidence>
<comment type="similarity">
    <text evidence="3 10">Belongs to the ALG6/ALG8 glucosyltransferase family.</text>
</comment>
<feature type="transmembrane region" description="Helical" evidence="10">
    <location>
        <begin position="467"/>
        <end position="486"/>
    </location>
</feature>
<keyword evidence="5 10" id="KW-0808">Transferase</keyword>
<evidence type="ECO:0000256" key="1">
    <source>
        <dbReference type="ARBA" id="ARBA00004477"/>
    </source>
</evidence>
<dbReference type="PANTHER" id="PTHR12413:SF1">
    <property type="entry name" value="DOLICHYL PYROPHOSPHATE MAN9GLCNAC2 ALPHA-1,3-GLUCOSYLTRANSFERASE"/>
    <property type="match status" value="1"/>
</dbReference>
<evidence type="ECO:0000256" key="2">
    <source>
        <dbReference type="ARBA" id="ARBA00004922"/>
    </source>
</evidence>
<evidence type="ECO:0000256" key="3">
    <source>
        <dbReference type="ARBA" id="ARBA00008715"/>
    </source>
</evidence>
<keyword evidence="4 10" id="KW-0328">Glycosyltransferase</keyword>
<feature type="transmembrane region" description="Helical" evidence="10">
    <location>
        <begin position="157"/>
        <end position="176"/>
    </location>
</feature>
<dbReference type="PANTHER" id="PTHR12413">
    <property type="entry name" value="DOLICHYL GLYCOSYLTRANSFERASE"/>
    <property type="match status" value="1"/>
</dbReference>
<dbReference type="GO" id="GO:0005789">
    <property type="term" value="C:endoplasmic reticulum membrane"/>
    <property type="evidence" value="ECO:0007669"/>
    <property type="project" value="UniProtKB-SubCell"/>
</dbReference>
<feature type="transmembrane region" description="Helical" evidence="10">
    <location>
        <begin position="436"/>
        <end position="455"/>
    </location>
</feature>
<keyword evidence="8 10" id="KW-1133">Transmembrane helix</keyword>
<feature type="transmembrane region" description="Helical" evidence="10">
    <location>
        <begin position="362"/>
        <end position="385"/>
    </location>
</feature>
<dbReference type="EMBL" id="JAYRBN010000037">
    <property type="protein sequence ID" value="KAL2746211.1"/>
    <property type="molecule type" value="Genomic_DNA"/>
</dbReference>
<comment type="caution">
    <text evidence="11">The sequence shown here is derived from an EMBL/GenBank/DDBJ whole genome shotgun (WGS) entry which is preliminary data.</text>
</comment>
<gene>
    <name evidence="11" type="ORF">V1477_004581</name>
</gene>
<dbReference type="AlphaFoldDB" id="A0ABD2CMB5"/>
<dbReference type="Proteomes" id="UP001607303">
    <property type="component" value="Unassembled WGS sequence"/>
</dbReference>
<feature type="transmembrane region" description="Helical" evidence="10">
    <location>
        <begin position="182"/>
        <end position="209"/>
    </location>
</feature>
<dbReference type="EC" id="2.4.1.-" evidence="10"/>
<keyword evidence="7 10" id="KW-0256">Endoplasmic reticulum</keyword>
<feature type="transmembrane region" description="Helical" evidence="10">
    <location>
        <begin position="7"/>
        <end position="26"/>
    </location>
</feature>
<evidence type="ECO:0000256" key="9">
    <source>
        <dbReference type="ARBA" id="ARBA00023136"/>
    </source>
</evidence>
<dbReference type="Pfam" id="PF03155">
    <property type="entry name" value="Alg6_Alg8"/>
    <property type="match status" value="2"/>
</dbReference>
<dbReference type="GO" id="GO:0016757">
    <property type="term" value="F:glycosyltransferase activity"/>
    <property type="evidence" value="ECO:0007669"/>
    <property type="project" value="UniProtKB-KW"/>
</dbReference>
<keyword evidence="12" id="KW-1185">Reference proteome</keyword>
<evidence type="ECO:0000256" key="6">
    <source>
        <dbReference type="ARBA" id="ARBA00022692"/>
    </source>
</evidence>
<feature type="transmembrane region" description="Helical" evidence="10">
    <location>
        <begin position="238"/>
        <end position="261"/>
    </location>
</feature>
<evidence type="ECO:0000256" key="7">
    <source>
        <dbReference type="ARBA" id="ARBA00022824"/>
    </source>
</evidence>
<evidence type="ECO:0000256" key="4">
    <source>
        <dbReference type="ARBA" id="ARBA00022676"/>
    </source>
</evidence>
<name>A0ABD2CMB5_VESMC</name>
<feature type="transmembrane region" description="Helical" evidence="10">
    <location>
        <begin position="338"/>
        <end position="356"/>
    </location>
</feature>
<keyword evidence="6 10" id="KW-0812">Transmembrane</keyword>
<evidence type="ECO:0000313" key="11">
    <source>
        <dbReference type="EMBL" id="KAL2746211.1"/>
    </source>
</evidence>
<evidence type="ECO:0000256" key="5">
    <source>
        <dbReference type="ARBA" id="ARBA00022679"/>
    </source>
</evidence>
<protein>
    <recommendedName>
        <fullName evidence="10">Alpha-1,3-glucosyltransferase</fullName>
        <ecNumber evidence="10">2.4.1.-</ecNumber>
    </recommendedName>
</protein>
<comment type="pathway">
    <text evidence="2 10">Protein modification; protein glycosylation.</text>
</comment>
<keyword evidence="9 10" id="KW-0472">Membrane</keyword>
<feature type="transmembrane region" description="Helical" evidence="10">
    <location>
        <begin position="111"/>
        <end position="136"/>
    </location>
</feature>
<evidence type="ECO:0000256" key="8">
    <source>
        <dbReference type="ARBA" id="ARBA00022989"/>
    </source>
</evidence>
<evidence type="ECO:0000256" key="10">
    <source>
        <dbReference type="RuleBase" id="RU363110"/>
    </source>
</evidence>
<proteinExistence type="inferred from homology"/>
<organism evidence="11 12">
    <name type="scientific">Vespula maculifrons</name>
    <name type="common">Eastern yellow jacket</name>
    <name type="synonym">Wasp</name>
    <dbReference type="NCBI Taxonomy" id="7453"/>
    <lineage>
        <taxon>Eukaryota</taxon>
        <taxon>Metazoa</taxon>
        <taxon>Ecdysozoa</taxon>
        <taxon>Arthropoda</taxon>
        <taxon>Hexapoda</taxon>
        <taxon>Insecta</taxon>
        <taxon>Pterygota</taxon>
        <taxon>Neoptera</taxon>
        <taxon>Endopterygota</taxon>
        <taxon>Hymenoptera</taxon>
        <taxon>Apocrita</taxon>
        <taxon>Aculeata</taxon>
        <taxon>Vespoidea</taxon>
        <taxon>Vespidae</taxon>
        <taxon>Vespinae</taxon>
        <taxon>Vespula</taxon>
    </lineage>
</organism>
<reference evidence="11 12" key="1">
    <citation type="journal article" date="2024" name="Ann. Entomol. Soc. Am.">
        <title>Genomic analyses of the southern and eastern yellowjacket wasps (Hymenoptera: Vespidae) reveal evolutionary signatures of social life.</title>
        <authorList>
            <person name="Catto M.A."/>
            <person name="Caine P.B."/>
            <person name="Orr S.E."/>
            <person name="Hunt B.G."/>
            <person name="Goodisman M.A.D."/>
        </authorList>
    </citation>
    <scope>NUCLEOTIDE SEQUENCE [LARGE SCALE GENOMIC DNA]</scope>
    <source>
        <strain evidence="11">232</strain>
        <tissue evidence="11">Head and thorax</tissue>
    </source>
</reference>
<comment type="subcellular location">
    <subcellularLocation>
        <location evidence="1 10">Endoplasmic reticulum membrane</location>
        <topology evidence="1 10">Multi-pass membrane protein</topology>
    </subcellularLocation>
</comment>